<dbReference type="PANTHER" id="PTHR31490">
    <property type="entry name" value="GLYCOSYL HYDROLASE"/>
    <property type="match status" value="1"/>
</dbReference>
<keyword evidence="5" id="KW-0677">Repeat</keyword>
<evidence type="ECO:0000256" key="9">
    <source>
        <dbReference type="ARBA" id="ARBA00023326"/>
    </source>
</evidence>
<dbReference type="CDD" id="cd00005">
    <property type="entry name" value="CBM9_like_1"/>
    <property type="match status" value="1"/>
</dbReference>
<keyword evidence="11" id="KW-0732">Signal</keyword>
<organism evidence="14 15">
    <name type="scientific">Paenibacillus nanensis</name>
    <dbReference type="NCBI Taxonomy" id="393251"/>
    <lineage>
        <taxon>Bacteria</taxon>
        <taxon>Bacillati</taxon>
        <taxon>Bacillota</taxon>
        <taxon>Bacilli</taxon>
        <taxon>Bacillales</taxon>
        <taxon>Paenibacillaceae</taxon>
        <taxon>Paenibacillus</taxon>
    </lineage>
</organism>
<dbReference type="PRINTS" id="PR00134">
    <property type="entry name" value="GLHYDRLASE10"/>
</dbReference>
<dbReference type="InterPro" id="IPR001000">
    <property type="entry name" value="GH10_dom"/>
</dbReference>
<evidence type="ECO:0000256" key="2">
    <source>
        <dbReference type="ARBA" id="ARBA00004851"/>
    </source>
</evidence>
<accession>A0A3A1VEB3</accession>
<dbReference type="Pfam" id="PF02018">
    <property type="entry name" value="CBM_4_9"/>
    <property type="match status" value="1"/>
</dbReference>
<evidence type="ECO:0000256" key="6">
    <source>
        <dbReference type="ARBA" id="ARBA00022801"/>
    </source>
</evidence>
<dbReference type="GO" id="GO:0030246">
    <property type="term" value="F:carbohydrate binding"/>
    <property type="evidence" value="ECO:0007669"/>
    <property type="project" value="InterPro"/>
</dbReference>
<proteinExistence type="inferred from homology"/>
<evidence type="ECO:0000256" key="10">
    <source>
        <dbReference type="RuleBase" id="RU361174"/>
    </source>
</evidence>
<feature type="signal peptide" evidence="11">
    <location>
        <begin position="1"/>
        <end position="32"/>
    </location>
</feature>
<feature type="chain" id="PRO_5017365261" description="Beta-xylanase" evidence="11">
    <location>
        <begin position="33"/>
        <end position="1270"/>
    </location>
</feature>
<dbReference type="Gene3D" id="2.60.40.1190">
    <property type="match status" value="2"/>
</dbReference>
<evidence type="ECO:0000256" key="8">
    <source>
        <dbReference type="ARBA" id="ARBA00023295"/>
    </source>
</evidence>
<reference evidence="14 15" key="1">
    <citation type="submission" date="2018-09" db="EMBL/GenBank/DDBJ databases">
        <title>Paenibacillus aracenensis nov. sp. isolated from a cave in southern Spain.</title>
        <authorList>
            <person name="Jurado V."/>
            <person name="Gutierrez-Patricio S."/>
            <person name="Gonzalez-Pimentel J.L."/>
            <person name="Miller A.Z."/>
            <person name="Laiz L."/>
            <person name="Saiz-Jimenez C."/>
        </authorList>
    </citation>
    <scope>NUCLEOTIDE SEQUENCE [LARGE SCALE GENOMIC DNA]</scope>
    <source>
        <strain evidence="14 15">DSM 22867</strain>
    </source>
</reference>
<dbReference type="InterPro" id="IPR008979">
    <property type="entry name" value="Galactose-bd-like_sf"/>
</dbReference>
<evidence type="ECO:0000256" key="3">
    <source>
        <dbReference type="ARBA" id="ARBA00007495"/>
    </source>
</evidence>
<name>A0A3A1VEB3_9BACL</name>
<dbReference type="SUPFAM" id="SSF49344">
    <property type="entry name" value="CBD9-like"/>
    <property type="match status" value="2"/>
</dbReference>
<evidence type="ECO:0000256" key="7">
    <source>
        <dbReference type="ARBA" id="ARBA00023277"/>
    </source>
</evidence>
<keyword evidence="9 10" id="KW-0624">Polysaccharide degradation</keyword>
<comment type="catalytic activity">
    <reaction evidence="1 10">
        <text>Endohydrolysis of (1-&gt;4)-beta-D-xylosidic linkages in xylans.</text>
        <dbReference type="EC" id="3.2.1.8"/>
    </reaction>
</comment>
<dbReference type="SUPFAM" id="SSF51445">
    <property type="entry name" value="(Trans)glycosidases"/>
    <property type="match status" value="1"/>
</dbReference>
<dbReference type="Proteomes" id="UP000266482">
    <property type="component" value="Unassembled WGS sequence"/>
</dbReference>
<evidence type="ECO:0000259" key="12">
    <source>
        <dbReference type="PROSITE" id="PS51272"/>
    </source>
</evidence>
<dbReference type="InterPro" id="IPR001119">
    <property type="entry name" value="SLH_dom"/>
</dbReference>
<comment type="similarity">
    <text evidence="3 10">Belongs to the glycosyl hydrolase 10 (cellulase F) family.</text>
</comment>
<gene>
    <name evidence="14" type="ORF">D3P08_03580</name>
</gene>
<dbReference type="PROSITE" id="PS51760">
    <property type="entry name" value="GH10_2"/>
    <property type="match status" value="1"/>
</dbReference>
<keyword evidence="4" id="KW-0858">Xylan degradation</keyword>
<evidence type="ECO:0000313" key="14">
    <source>
        <dbReference type="EMBL" id="RIX59248.1"/>
    </source>
</evidence>
<dbReference type="GO" id="GO:0031176">
    <property type="term" value="F:endo-1,4-beta-xylanase activity"/>
    <property type="evidence" value="ECO:0007669"/>
    <property type="project" value="UniProtKB-EC"/>
</dbReference>
<dbReference type="AlphaFoldDB" id="A0A3A1VEB3"/>
<keyword evidence="8 10" id="KW-0326">Glycosidase</keyword>
<dbReference type="Pfam" id="PF06452">
    <property type="entry name" value="CBM9_1"/>
    <property type="match status" value="2"/>
</dbReference>
<evidence type="ECO:0000256" key="1">
    <source>
        <dbReference type="ARBA" id="ARBA00000681"/>
    </source>
</evidence>
<dbReference type="InterPro" id="IPR044846">
    <property type="entry name" value="GH10"/>
</dbReference>
<evidence type="ECO:0000256" key="5">
    <source>
        <dbReference type="ARBA" id="ARBA00022737"/>
    </source>
</evidence>
<dbReference type="SUPFAM" id="SSF49785">
    <property type="entry name" value="Galactose-binding domain-like"/>
    <property type="match status" value="1"/>
</dbReference>
<dbReference type="PROSITE" id="PS51272">
    <property type="entry name" value="SLH"/>
    <property type="match status" value="3"/>
</dbReference>
<protein>
    <recommendedName>
        <fullName evidence="10">Beta-xylanase</fullName>
        <ecNumber evidence="10">3.2.1.8</ecNumber>
    </recommendedName>
</protein>
<evidence type="ECO:0000256" key="4">
    <source>
        <dbReference type="ARBA" id="ARBA00022651"/>
    </source>
</evidence>
<feature type="domain" description="GH10" evidence="13">
    <location>
        <begin position="191"/>
        <end position="523"/>
    </location>
</feature>
<dbReference type="EMBL" id="QXQA01000002">
    <property type="protein sequence ID" value="RIX59248.1"/>
    <property type="molecule type" value="Genomic_DNA"/>
</dbReference>
<dbReference type="EC" id="3.2.1.8" evidence="10"/>
<dbReference type="Pfam" id="PF00331">
    <property type="entry name" value="Glyco_hydro_10"/>
    <property type="match status" value="1"/>
</dbReference>
<feature type="domain" description="SLH" evidence="12">
    <location>
        <begin position="1148"/>
        <end position="1211"/>
    </location>
</feature>
<sequence length="1270" mass="138986">MISSRWNSMLSWILAAMLVMTSITVAPHEANAEEGSLSSDFEDGTVQGWSGRGGVEKLTVAEDLAHSGARSLKVEGRTSGWHGPQLSLSSYMQTGQNYALSAWVRLPAEVEDAPVSLLIQRTTEGTNYYEPVATKTVNADGWVKLEGEYKLNQASENVMVYLESFDLPTLSFYVDDFLIEPAAEPEPIVIQPDIPNLKDVFADHFLFGSSLLVGEIQDAEGPDAALLKKHFNSLTPGNELKWDATEPVEGEFNFARADQIIDFAEANGIPVRGHTLIWHSQTPNWVFYDENGSLVSKEVLFQRMKKHIDEVVGRYKGKIYAWDVVNEVIEVGDNQPNGLRNSLWYKIAGEEFIEKAFEYAHAADPDAKLFINDYNTHITDKRQALYDLIKRLRDKGVPVDGVGHQTHIGIAYPAVQELDDMIEAFRDLGIEQQVTELDMSVYTNDSESYETFPVELQLKQAYRYREIFDVFKKHDDQLTAVIFWGKDDANTWLRTFPVVRNNWPLLFDERLQAKYAYWALVDPAKLPVEINYATARQGSAAIDGEREQAWSRTPSVQVSRAGVEAFSFRTLWEEDRLNVWIDVNDSRANDGDAVELFIDGNNGKTEFYETDDFKYTFSRSGANPPAGTEFAASEKEGGYRIEASIPLDNAAIGREIGFDLRVADGANETPALLSWNDTTGGQDTDTSKFGVLTLAEGALASKAVRGTPVIDGEKDAVWQSADEVTTARFVIGDSGATAKVRTLWDAERLYVWAEVTDPLLSKQSANAHEQDSIEIFVDQNNAASAVYEADDGQYRINFDNEPSTNPGSKSGNLISAAKLTASGYVVEASILLDAIDPSVGDAIGFDVQVNDDQDGDGVRDSVSIWNDRSGLSWQNTSGYGILTFSEANDGPNPGTPPATPGIPAAQSPIVTDAEFDRALSESVGGKLTINAKNLQSGSVSVELTHSQLTRAEKAGIRVIEIRTELAVMQLPLSLMMTSSSSNTAKLTVSQVDPQKLPRAARSIIGENTVLDFTLTVDGKTVTAFGEGQSVRVTMPYHLRSGERPGQVVVYYIAEDGTLETIENGRYKPSAGEVEFKTKHFSSFTAAESKVSFSDLNEAAWAREAIEALAARGIAKGVSAASYSPNSEVTREQFIHLLVQTLELEAKAAEQSYTDVAAGSYYETSIAVASKLGIIKGKPDGRFGVGESISREDMAVMVYRAIGETGASLPGGTDDRTFEDAERIPAYAFKAVTGLARAGIVNGKQGGVFDPAGTTTRAEAAVILYRLLELQ</sequence>
<dbReference type="RefSeq" id="WP_119598080.1">
    <property type="nucleotide sequence ID" value="NZ_QXQA01000002.1"/>
</dbReference>
<dbReference type="Gene3D" id="3.20.20.80">
    <property type="entry name" value="Glycosidases"/>
    <property type="match status" value="1"/>
</dbReference>
<dbReference type="SMART" id="SM00633">
    <property type="entry name" value="Glyco_10"/>
    <property type="match status" value="1"/>
</dbReference>
<dbReference type="InterPro" id="IPR017853">
    <property type="entry name" value="GH"/>
</dbReference>
<dbReference type="GO" id="GO:0045493">
    <property type="term" value="P:xylan catabolic process"/>
    <property type="evidence" value="ECO:0007669"/>
    <property type="project" value="UniProtKB-KW"/>
</dbReference>
<comment type="caution">
    <text evidence="14">The sequence shown here is derived from an EMBL/GenBank/DDBJ whole genome shotgun (WGS) entry which is preliminary data.</text>
</comment>
<dbReference type="PANTHER" id="PTHR31490:SF90">
    <property type="entry name" value="ENDO-1,4-BETA-XYLANASE A"/>
    <property type="match status" value="1"/>
</dbReference>
<dbReference type="InterPro" id="IPR010502">
    <property type="entry name" value="Carb-bd_dom_fam9"/>
</dbReference>
<dbReference type="InterPro" id="IPR003305">
    <property type="entry name" value="CenC_carb-bd"/>
</dbReference>
<dbReference type="Gene3D" id="2.60.120.260">
    <property type="entry name" value="Galactose-binding domain-like"/>
    <property type="match status" value="1"/>
</dbReference>
<comment type="pathway">
    <text evidence="2">Glycan degradation; xylan degradation.</text>
</comment>
<keyword evidence="15" id="KW-1185">Reference proteome</keyword>
<dbReference type="OrthoDB" id="9809277at2"/>
<evidence type="ECO:0000259" key="13">
    <source>
        <dbReference type="PROSITE" id="PS51760"/>
    </source>
</evidence>
<feature type="domain" description="SLH" evidence="12">
    <location>
        <begin position="1088"/>
        <end position="1147"/>
    </location>
</feature>
<keyword evidence="6 10" id="KW-0378">Hydrolase</keyword>
<feature type="domain" description="SLH" evidence="12">
    <location>
        <begin position="1214"/>
        <end position="1270"/>
    </location>
</feature>
<evidence type="ECO:0000313" key="15">
    <source>
        <dbReference type="Proteomes" id="UP000266482"/>
    </source>
</evidence>
<dbReference type="Pfam" id="PF00395">
    <property type="entry name" value="SLH"/>
    <property type="match status" value="3"/>
</dbReference>
<evidence type="ECO:0000256" key="11">
    <source>
        <dbReference type="SAM" id="SignalP"/>
    </source>
</evidence>
<keyword evidence="7 10" id="KW-0119">Carbohydrate metabolism</keyword>